<name>A0ACB9NUD0_9MYRT</name>
<keyword evidence="2" id="KW-1185">Reference proteome</keyword>
<comment type="caution">
    <text evidence="1">The sequence shown here is derived from an EMBL/GenBank/DDBJ whole genome shotgun (WGS) entry which is preliminary data.</text>
</comment>
<proteinExistence type="predicted"/>
<reference evidence="2" key="1">
    <citation type="journal article" date="2023" name="Front. Plant Sci.">
        <title>Chromosomal-level genome assembly of Melastoma candidum provides insights into trichome evolution.</title>
        <authorList>
            <person name="Zhong Y."/>
            <person name="Wu W."/>
            <person name="Sun C."/>
            <person name="Zou P."/>
            <person name="Liu Y."/>
            <person name="Dai S."/>
            <person name="Zhou R."/>
        </authorList>
    </citation>
    <scope>NUCLEOTIDE SEQUENCE [LARGE SCALE GENOMIC DNA]</scope>
</reference>
<gene>
    <name evidence="1" type="ORF">MLD38_024791</name>
</gene>
<accession>A0ACB9NUD0</accession>
<organism evidence="1 2">
    <name type="scientific">Melastoma candidum</name>
    <dbReference type="NCBI Taxonomy" id="119954"/>
    <lineage>
        <taxon>Eukaryota</taxon>
        <taxon>Viridiplantae</taxon>
        <taxon>Streptophyta</taxon>
        <taxon>Embryophyta</taxon>
        <taxon>Tracheophyta</taxon>
        <taxon>Spermatophyta</taxon>
        <taxon>Magnoliopsida</taxon>
        <taxon>eudicotyledons</taxon>
        <taxon>Gunneridae</taxon>
        <taxon>Pentapetalae</taxon>
        <taxon>rosids</taxon>
        <taxon>malvids</taxon>
        <taxon>Myrtales</taxon>
        <taxon>Melastomataceae</taxon>
        <taxon>Melastomatoideae</taxon>
        <taxon>Melastomateae</taxon>
        <taxon>Melastoma</taxon>
    </lineage>
</organism>
<protein>
    <submittedName>
        <fullName evidence="1">Uncharacterized protein</fullName>
    </submittedName>
</protein>
<dbReference type="EMBL" id="CM042886">
    <property type="protein sequence ID" value="KAI4339907.1"/>
    <property type="molecule type" value="Genomic_DNA"/>
</dbReference>
<evidence type="ECO:0000313" key="1">
    <source>
        <dbReference type="EMBL" id="KAI4339907.1"/>
    </source>
</evidence>
<sequence length="159" mass="17457">MVHITQVDYVGKGVIISWISADEPGSNTILYWAENCMTESQAEGMMTRHTNINYTSGMTPSTTTRLGSETLPGSSADLGQTFDPKKILNITNQIQQKDGHCSMPGTYLMWMDDNQLRNNVRWDTWGTASNIAYNIVNGLCTPISDKSAPVYITIGDGGN</sequence>
<dbReference type="Proteomes" id="UP001057402">
    <property type="component" value="Chromosome 7"/>
</dbReference>
<evidence type="ECO:0000313" key="2">
    <source>
        <dbReference type="Proteomes" id="UP001057402"/>
    </source>
</evidence>